<dbReference type="SUPFAM" id="SSF81321">
    <property type="entry name" value="Family A G protein-coupled receptor-like"/>
    <property type="match status" value="1"/>
</dbReference>
<dbReference type="Gene3D" id="1.20.1070.10">
    <property type="entry name" value="Rhodopsin 7-helix transmembrane proteins"/>
    <property type="match status" value="2"/>
</dbReference>
<keyword evidence="12" id="KW-1185">Reference proteome</keyword>
<reference evidence="13" key="2">
    <citation type="submission" date="2020-10" db="UniProtKB">
        <authorList>
            <consortium name="WormBaseParasite"/>
        </authorList>
    </citation>
    <scope>IDENTIFICATION</scope>
</reference>
<keyword evidence="7" id="KW-0675">Receptor</keyword>
<evidence type="ECO:0000256" key="1">
    <source>
        <dbReference type="ARBA" id="ARBA00004651"/>
    </source>
</evidence>
<feature type="transmembrane region" description="Helical" evidence="10">
    <location>
        <begin position="43"/>
        <end position="65"/>
    </location>
</feature>
<evidence type="ECO:0000256" key="4">
    <source>
        <dbReference type="ARBA" id="ARBA00022989"/>
    </source>
</evidence>
<reference evidence="12" key="1">
    <citation type="journal article" date="2013" name="Genetics">
        <title>The draft genome and transcriptome of Panagrellus redivivus are shaped by the harsh demands of a free-living lifestyle.</title>
        <authorList>
            <person name="Srinivasan J."/>
            <person name="Dillman A.R."/>
            <person name="Macchietto M.G."/>
            <person name="Heikkinen L."/>
            <person name="Lakso M."/>
            <person name="Fracchia K.M."/>
            <person name="Antoshechkin I."/>
            <person name="Mortazavi A."/>
            <person name="Wong G."/>
            <person name="Sternberg P.W."/>
        </authorList>
    </citation>
    <scope>NUCLEOTIDE SEQUENCE [LARGE SCALE GENOMIC DNA]</scope>
    <source>
        <strain evidence="12">MT8872</strain>
    </source>
</reference>
<evidence type="ECO:0000256" key="2">
    <source>
        <dbReference type="ARBA" id="ARBA00022475"/>
    </source>
</evidence>
<evidence type="ECO:0000256" key="9">
    <source>
        <dbReference type="SAM" id="MobiDB-lite"/>
    </source>
</evidence>
<feature type="region of interest" description="Disordered" evidence="9">
    <location>
        <begin position="266"/>
        <end position="292"/>
    </location>
</feature>
<dbReference type="PANTHER" id="PTHR24230">
    <property type="entry name" value="G-PROTEIN COUPLED RECEPTOR"/>
    <property type="match status" value="1"/>
</dbReference>
<dbReference type="PANTHER" id="PTHR24230:SF154">
    <property type="entry name" value="G-PROTEIN COUPLED RECEPTORS FAMILY 1 PROFILE DOMAIN-CONTAINING PROTEIN"/>
    <property type="match status" value="1"/>
</dbReference>
<dbReference type="PROSITE" id="PS50262">
    <property type="entry name" value="G_PROTEIN_RECEP_F1_2"/>
    <property type="match status" value="1"/>
</dbReference>
<dbReference type="WBParaSite" id="Pan_g7090.t1">
    <property type="protein sequence ID" value="Pan_g7090.t1"/>
    <property type="gene ID" value="Pan_g7090"/>
</dbReference>
<dbReference type="Proteomes" id="UP000492821">
    <property type="component" value="Unassembled WGS sequence"/>
</dbReference>
<feature type="transmembrane region" description="Helical" evidence="10">
    <location>
        <begin position="442"/>
        <end position="460"/>
    </location>
</feature>
<feature type="domain" description="G-protein coupled receptors family 1 profile" evidence="11">
    <location>
        <begin position="56"/>
        <end position="499"/>
    </location>
</feature>
<dbReference type="PRINTS" id="PR00237">
    <property type="entry name" value="GPCRRHODOPSN"/>
</dbReference>
<accession>A0A7E4W3K2</accession>
<evidence type="ECO:0000313" key="12">
    <source>
        <dbReference type="Proteomes" id="UP000492821"/>
    </source>
</evidence>
<feature type="transmembrane region" description="Helical" evidence="10">
    <location>
        <begin position="232"/>
        <end position="253"/>
    </location>
</feature>
<feature type="transmembrane region" description="Helical" evidence="10">
    <location>
        <begin position="164"/>
        <end position="190"/>
    </location>
</feature>
<protein>
    <submittedName>
        <fullName evidence="13">G_PROTEIN_RECEP_F1_2 domain-containing protein</fullName>
    </submittedName>
</protein>
<evidence type="ECO:0000259" key="11">
    <source>
        <dbReference type="PROSITE" id="PS50262"/>
    </source>
</evidence>
<dbReference type="InterPro" id="IPR017452">
    <property type="entry name" value="GPCR_Rhodpsn_7TM"/>
</dbReference>
<sequence length="508" mass="57239">MSNLQNSNLTTSNANLNLSAITEAPFSEEDLIPKPLVADYIEMSYLIIVLIVGVPINLHVLFKLLKQKRKSATYSVKRCFLLLKINLNVSDTLILFVNAGGKLAWLISYEWRAGEAMCRLFKFSSISTLYLSSNIVVCIAVDRLKTVLTAKTLRRDHNVITTKIILCIAWTLALVCSIPQIFVFTTVNILEHTPAKTTWYQCTDIWAIEEHLVAMGARNATDVVTFETLHELSHLFIVFYGPLIVMAVAYFIIAVKLTQYSNGPLPSTHSRAVSRRTDSTVAGAGASNKKYSTLSTQPSMSALSEVSEFVPVPMDFATDMGYHQEASPVRRPNSLLTAIKDEFNYCFCVNSENNSHNFNPTHGGYRPTPRISVDGASFSSMPIPRKQTTTSVDRKRFFSVDAASKNRCKKKNNSNNTYNGRQFELSNSTRQPGWRRQLRSRVFRTTLLVVVAHVVCWTPYNFISLLRFVSEDWFLLMQAHINICEDMQFLIALVNPFLYGFGKSPSPY</sequence>
<evidence type="ECO:0000256" key="6">
    <source>
        <dbReference type="ARBA" id="ARBA00023136"/>
    </source>
</evidence>
<feature type="transmembrane region" description="Helical" evidence="10">
    <location>
        <begin position="85"/>
        <end position="107"/>
    </location>
</feature>
<dbReference type="Pfam" id="PF00001">
    <property type="entry name" value="7tm_1"/>
    <property type="match status" value="1"/>
</dbReference>
<keyword evidence="8" id="KW-0807">Transducer</keyword>
<keyword evidence="6 10" id="KW-0472">Membrane</keyword>
<evidence type="ECO:0000256" key="3">
    <source>
        <dbReference type="ARBA" id="ARBA00022692"/>
    </source>
</evidence>
<keyword evidence="4 10" id="KW-1133">Transmembrane helix</keyword>
<dbReference type="AlphaFoldDB" id="A0A7E4W3K2"/>
<feature type="transmembrane region" description="Helical" evidence="10">
    <location>
        <begin position="127"/>
        <end position="144"/>
    </location>
</feature>
<name>A0A7E4W3K2_PANRE</name>
<keyword evidence="2" id="KW-1003">Cell membrane</keyword>
<dbReference type="InterPro" id="IPR000276">
    <property type="entry name" value="GPCR_Rhodpsn"/>
</dbReference>
<evidence type="ECO:0000313" key="13">
    <source>
        <dbReference type="WBParaSite" id="Pan_g7090.t1"/>
    </source>
</evidence>
<dbReference type="GO" id="GO:0005886">
    <property type="term" value="C:plasma membrane"/>
    <property type="evidence" value="ECO:0007669"/>
    <property type="project" value="UniProtKB-SubCell"/>
</dbReference>
<dbReference type="GO" id="GO:0007218">
    <property type="term" value="P:neuropeptide signaling pathway"/>
    <property type="evidence" value="ECO:0007669"/>
    <property type="project" value="TreeGrafter"/>
</dbReference>
<organism evidence="12 13">
    <name type="scientific">Panagrellus redivivus</name>
    <name type="common">Microworm</name>
    <dbReference type="NCBI Taxonomy" id="6233"/>
    <lineage>
        <taxon>Eukaryota</taxon>
        <taxon>Metazoa</taxon>
        <taxon>Ecdysozoa</taxon>
        <taxon>Nematoda</taxon>
        <taxon>Chromadorea</taxon>
        <taxon>Rhabditida</taxon>
        <taxon>Tylenchina</taxon>
        <taxon>Panagrolaimomorpha</taxon>
        <taxon>Panagrolaimoidea</taxon>
        <taxon>Panagrolaimidae</taxon>
        <taxon>Panagrellus</taxon>
    </lineage>
</organism>
<proteinExistence type="predicted"/>
<evidence type="ECO:0000256" key="5">
    <source>
        <dbReference type="ARBA" id="ARBA00023040"/>
    </source>
</evidence>
<keyword evidence="5" id="KW-0297">G-protein coupled receptor</keyword>
<evidence type="ECO:0000256" key="10">
    <source>
        <dbReference type="SAM" id="Phobius"/>
    </source>
</evidence>
<keyword evidence="3 10" id="KW-0812">Transmembrane</keyword>
<evidence type="ECO:0000256" key="7">
    <source>
        <dbReference type="ARBA" id="ARBA00023170"/>
    </source>
</evidence>
<evidence type="ECO:0000256" key="8">
    <source>
        <dbReference type="ARBA" id="ARBA00023224"/>
    </source>
</evidence>
<comment type="subcellular location">
    <subcellularLocation>
        <location evidence="1">Cell membrane</location>
        <topology evidence="1">Multi-pass membrane protein</topology>
    </subcellularLocation>
</comment>
<dbReference type="GO" id="GO:0008528">
    <property type="term" value="F:G protein-coupled peptide receptor activity"/>
    <property type="evidence" value="ECO:0007669"/>
    <property type="project" value="TreeGrafter"/>
</dbReference>